<sequence length="44" mass="5134">MYKSFNLLCSIYVQKTLEMFMFCWPESQVSVSSTGCMPQLFSKI</sequence>
<name>A0A2P2IZP0_RHIMU</name>
<organism evidence="1">
    <name type="scientific">Rhizophora mucronata</name>
    <name type="common">Asiatic mangrove</name>
    <dbReference type="NCBI Taxonomy" id="61149"/>
    <lineage>
        <taxon>Eukaryota</taxon>
        <taxon>Viridiplantae</taxon>
        <taxon>Streptophyta</taxon>
        <taxon>Embryophyta</taxon>
        <taxon>Tracheophyta</taxon>
        <taxon>Spermatophyta</taxon>
        <taxon>Magnoliopsida</taxon>
        <taxon>eudicotyledons</taxon>
        <taxon>Gunneridae</taxon>
        <taxon>Pentapetalae</taxon>
        <taxon>rosids</taxon>
        <taxon>fabids</taxon>
        <taxon>Malpighiales</taxon>
        <taxon>Rhizophoraceae</taxon>
        <taxon>Rhizophora</taxon>
    </lineage>
</organism>
<accession>A0A2P2IZP0</accession>
<protein>
    <submittedName>
        <fullName evidence="1">Uncharacterized protein</fullName>
    </submittedName>
</protein>
<reference evidence="1" key="1">
    <citation type="submission" date="2018-02" db="EMBL/GenBank/DDBJ databases">
        <title>Rhizophora mucronata_Transcriptome.</title>
        <authorList>
            <person name="Meera S.P."/>
            <person name="Sreeshan A."/>
            <person name="Augustine A."/>
        </authorList>
    </citation>
    <scope>NUCLEOTIDE SEQUENCE</scope>
    <source>
        <tissue evidence="1">Leaf</tissue>
    </source>
</reference>
<proteinExistence type="predicted"/>
<dbReference type="EMBL" id="GGEC01006184">
    <property type="protein sequence ID" value="MBW86667.1"/>
    <property type="molecule type" value="Transcribed_RNA"/>
</dbReference>
<evidence type="ECO:0000313" key="1">
    <source>
        <dbReference type="EMBL" id="MBW86667.1"/>
    </source>
</evidence>
<dbReference type="AlphaFoldDB" id="A0A2P2IZP0"/>